<keyword evidence="2" id="KW-0805">Transcription regulation</keyword>
<dbReference type="FunFam" id="1.10.20.10:FF:000006">
    <property type="entry name" value="Nuclear transcription factor Y subunit gamma"/>
    <property type="match status" value="1"/>
</dbReference>
<dbReference type="InterPro" id="IPR050568">
    <property type="entry name" value="Transcr_DNA_Rep_Reg"/>
</dbReference>
<dbReference type="CDD" id="cd22908">
    <property type="entry name" value="HFD_NFYC-like"/>
    <property type="match status" value="1"/>
</dbReference>
<comment type="similarity">
    <text evidence="7">Belongs to the NFYC/HAP5 subunit family.</text>
</comment>
<evidence type="ECO:0000313" key="10">
    <source>
        <dbReference type="EMBL" id="KAJ1930161.1"/>
    </source>
</evidence>
<evidence type="ECO:0000256" key="6">
    <source>
        <dbReference type="ARBA" id="ARBA00023242"/>
    </source>
</evidence>
<dbReference type="GO" id="GO:0000978">
    <property type="term" value="F:RNA polymerase II cis-regulatory region sequence-specific DNA binding"/>
    <property type="evidence" value="ECO:0007669"/>
    <property type="project" value="TreeGrafter"/>
</dbReference>
<reference evidence="10" key="1">
    <citation type="submission" date="2022-07" db="EMBL/GenBank/DDBJ databases">
        <title>Phylogenomic reconstructions and comparative analyses of Kickxellomycotina fungi.</title>
        <authorList>
            <person name="Reynolds N.K."/>
            <person name="Stajich J.E."/>
            <person name="Barry K."/>
            <person name="Grigoriev I.V."/>
            <person name="Crous P."/>
            <person name="Smith M.E."/>
        </authorList>
    </citation>
    <scope>NUCLEOTIDE SEQUENCE</scope>
    <source>
        <strain evidence="10">RSA 861</strain>
    </source>
</reference>
<dbReference type="InterPro" id="IPR007125">
    <property type="entry name" value="H2A/H2B/H3"/>
</dbReference>
<feature type="compositionally biased region" description="Low complexity" evidence="8">
    <location>
        <begin position="375"/>
        <end position="399"/>
    </location>
</feature>
<dbReference type="GO" id="GO:0001228">
    <property type="term" value="F:DNA-binding transcription activator activity, RNA polymerase II-specific"/>
    <property type="evidence" value="ECO:0007669"/>
    <property type="project" value="TreeGrafter"/>
</dbReference>
<dbReference type="SUPFAM" id="SSF47113">
    <property type="entry name" value="Histone-fold"/>
    <property type="match status" value="1"/>
</dbReference>
<organism evidence="10 11">
    <name type="scientific">Tieghemiomyces parasiticus</name>
    <dbReference type="NCBI Taxonomy" id="78921"/>
    <lineage>
        <taxon>Eukaryota</taxon>
        <taxon>Fungi</taxon>
        <taxon>Fungi incertae sedis</taxon>
        <taxon>Zoopagomycota</taxon>
        <taxon>Kickxellomycotina</taxon>
        <taxon>Dimargaritomycetes</taxon>
        <taxon>Dimargaritales</taxon>
        <taxon>Dimargaritaceae</taxon>
        <taxon>Tieghemiomyces</taxon>
    </lineage>
</organism>
<comment type="caution">
    <text evidence="10">The sequence shown here is derived from an EMBL/GenBank/DDBJ whole genome shotgun (WGS) entry which is preliminary data.</text>
</comment>
<evidence type="ECO:0000256" key="1">
    <source>
        <dbReference type="ARBA" id="ARBA00004123"/>
    </source>
</evidence>
<feature type="region of interest" description="Disordered" evidence="8">
    <location>
        <begin position="58"/>
        <end position="81"/>
    </location>
</feature>
<dbReference type="GO" id="GO:0046982">
    <property type="term" value="F:protein heterodimerization activity"/>
    <property type="evidence" value="ECO:0007669"/>
    <property type="project" value="InterPro"/>
</dbReference>
<feature type="compositionally biased region" description="Pro residues" evidence="8">
    <location>
        <begin position="239"/>
        <end position="248"/>
    </location>
</feature>
<dbReference type="EMBL" id="JANBPT010000014">
    <property type="protein sequence ID" value="KAJ1930161.1"/>
    <property type="molecule type" value="Genomic_DNA"/>
</dbReference>
<dbReference type="InterPro" id="IPR009072">
    <property type="entry name" value="Histone-fold"/>
</dbReference>
<evidence type="ECO:0000256" key="3">
    <source>
        <dbReference type="ARBA" id="ARBA00023125"/>
    </source>
</evidence>
<evidence type="ECO:0000259" key="9">
    <source>
        <dbReference type="Pfam" id="PF00125"/>
    </source>
</evidence>
<evidence type="ECO:0000256" key="5">
    <source>
        <dbReference type="ARBA" id="ARBA00023163"/>
    </source>
</evidence>
<keyword evidence="3" id="KW-0238">DNA-binding</keyword>
<protein>
    <submittedName>
        <fullName evidence="10">CCAAT- binding transcription factor component</fullName>
    </submittedName>
</protein>
<name>A0A9W8DXG6_9FUNG</name>
<comment type="subcellular location">
    <subcellularLocation>
        <location evidence="1">Nucleus</location>
    </subcellularLocation>
</comment>
<keyword evidence="5" id="KW-0804">Transcription</keyword>
<evidence type="ECO:0000256" key="8">
    <source>
        <dbReference type="SAM" id="MobiDB-lite"/>
    </source>
</evidence>
<dbReference type="GO" id="GO:0016602">
    <property type="term" value="C:CCAAT-binding factor complex"/>
    <property type="evidence" value="ECO:0007669"/>
    <property type="project" value="TreeGrafter"/>
</dbReference>
<dbReference type="PANTHER" id="PTHR10252">
    <property type="entry name" value="HISTONE-LIKE TRANSCRIPTION FACTOR CCAAT-RELATED"/>
    <property type="match status" value="1"/>
</dbReference>
<evidence type="ECO:0000256" key="4">
    <source>
        <dbReference type="ARBA" id="ARBA00023159"/>
    </source>
</evidence>
<dbReference type="PANTHER" id="PTHR10252:SF8">
    <property type="entry name" value="NUCLEAR TRANSCRIPTION FACTOR Y SUBUNIT GAMMA"/>
    <property type="match status" value="1"/>
</dbReference>
<feature type="region of interest" description="Disordered" evidence="8">
    <location>
        <begin position="367"/>
        <end position="406"/>
    </location>
</feature>
<dbReference type="OrthoDB" id="1272441at2759"/>
<keyword evidence="6" id="KW-0539">Nucleus</keyword>
<evidence type="ECO:0000256" key="2">
    <source>
        <dbReference type="ARBA" id="ARBA00023015"/>
    </source>
</evidence>
<dbReference type="Pfam" id="PF00125">
    <property type="entry name" value="Histone"/>
    <property type="match status" value="1"/>
</dbReference>
<gene>
    <name evidence="10" type="primary">HAP5_1</name>
    <name evidence="10" type="ORF">IWQ60_000567</name>
</gene>
<proteinExistence type="inferred from homology"/>
<keyword evidence="11" id="KW-1185">Reference proteome</keyword>
<dbReference type="Gene3D" id="1.10.20.10">
    <property type="entry name" value="Histone, subunit A"/>
    <property type="match status" value="1"/>
</dbReference>
<feature type="domain" description="Core Histone H2A/H2B/H3" evidence="9">
    <location>
        <begin position="106"/>
        <end position="174"/>
    </location>
</feature>
<keyword evidence="4" id="KW-0010">Activator</keyword>
<dbReference type="AlphaFoldDB" id="A0A9W8DXG6"/>
<dbReference type="Proteomes" id="UP001150569">
    <property type="component" value="Unassembled WGS sequence"/>
</dbReference>
<feature type="region of interest" description="Disordered" evidence="8">
    <location>
        <begin position="216"/>
        <end position="249"/>
    </location>
</feature>
<accession>A0A9W8DXG6</accession>
<sequence length="406" mass="42449">MGKVPNGSLTQVLAEFMSNNREARSDSRGSHPPADGFPSPAGPATLTAAQGLPFGYVEEEPSKSEPEASQGVYDVPNDNSLTDDQRQKLQEFWDASVASLNRGEPDFKTHTLPLARIKRLMKMDENVKMIGNEAPLLFSRACEIFISELTMRSWFNAEDNKRRTVQRGDTSVAVSKFDQYDFLIDIVPREDLTRNFKKHREDVPTASSAAAAASGLTLPGLDHPEPHAAPMTADSSPAAKPPPPPLPAPSSNALYSSFAGNFDWSFAALGGGTGTSNGVAGATAVAPPTDPRLAHTAGLGLDKGFLTDPQSAAAAAAALGLTRGDLGNPTAADTTATNPTGGAAVSGSTSLTTDFISRFAAAGGFAGLSGPPDMTTLPTSLTPVPVVEPEAAPASSSQPRPKRRRK</sequence>
<evidence type="ECO:0000256" key="7">
    <source>
        <dbReference type="ARBA" id="ARBA00038129"/>
    </source>
</evidence>
<evidence type="ECO:0000313" key="11">
    <source>
        <dbReference type="Proteomes" id="UP001150569"/>
    </source>
</evidence>
<feature type="region of interest" description="Disordered" evidence="8">
    <location>
        <begin position="16"/>
        <end position="46"/>
    </location>
</feature>